<dbReference type="SUPFAM" id="SSF101386">
    <property type="entry name" value="all-alpha NTP pyrophosphatases"/>
    <property type="match status" value="1"/>
</dbReference>
<proteinExistence type="predicted"/>
<reference evidence="1 2" key="1">
    <citation type="submission" date="2022-04" db="EMBL/GenBank/DDBJ databases">
        <title>Gracilibacillus sp. isolated from saltern.</title>
        <authorList>
            <person name="Won M."/>
            <person name="Lee C.-M."/>
            <person name="Woen H.-Y."/>
            <person name="Kwon S.-W."/>
        </authorList>
    </citation>
    <scope>NUCLEOTIDE SEQUENCE [LARGE SCALE GENOMIC DNA]</scope>
    <source>
        <strain evidence="1 2">SSPM10-3</strain>
    </source>
</reference>
<dbReference type="Pfam" id="PF08761">
    <property type="entry name" value="dUTPase_2"/>
    <property type="match status" value="1"/>
</dbReference>
<keyword evidence="2" id="KW-1185">Reference proteome</keyword>
<dbReference type="RefSeq" id="WP_244746568.1">
    <property type="nucleotide sequence ID" value="NZ_CP095071.1"/>
</dbReference>
<gene>
    <name evidence="1" type="ORF">MUN87_04975</name>
</gene>
<dbReference type="InterPro" id="IPR014871">
    <property type="entry name" value="dUTPase/dCTP_pyrophosphatase"/>
</dbReference>
<dbReference type="CDD" id="cd11527">
    <property type="entry name" value="NTP-PPase_dUTPase"/>
    <property type="match status" value="1"/>
</dbReference>
<dbReference type="Proteomes" id="UP000831537">
    <property type="component" value="Chromosome"/>
</dbReference>
<accession>A0ABY4GPC5</accession>
<dbReference type="PIRSF" id="PIRSF030140">
    <property type="entry name" value="UCP030140"/>
    <property type="match status" value="1"/>
</dbReference>
<evidence type="ECO:0000313" key="1">
    <source>
        <dbReference type="EMBL" id="UOQ86248.1"/>
    </source>
</evidence>
<dbReference type="EMBL" id="CP095071">
    <property type="protein sequence ID" value="UOQ86248.1"/>
    <property type="molecule type" value="Genomic_DNA"/>
</dbReference>
<sequence>MNWQTLFDMQQQLDNYILSQHELKNENVFDKKILALLVEVGELANETRCFKYWSVKPPSDKQVILEEYVDGIHFILSLGLELGLEQYESKPEGQDHELPALFLEVYHAVSTLKDTPSIKVYHQVFNTYITLGEALGFTAEDIKNAYMDKNKVNFERQNQGY</sequence>
<evidence type="ECO:0000313" key="2">
    <source>
        <dbReference type="Proteomes" id="UP000831537"/>
    </source>
</evidence>
<dbReference type="Gene3D" id="1.10.4010.10">
    <property type="entry name" value="Type II deoxyuridine triphosphatase"/>
    <property type="match status" value="1"/>
</dbReference>
<organism evidence="1 2">
    <name type="scientific">Gracilibacillus salinarum</name>
    <dbReference type="NCBI Taxonomy" id="2932255"/>
    <lineage>
        <taxon>Bacteria</taxon>
        <taxon>Bacillati</taxon>
        <taxon>Bacillota</taxon>
        <taxon>Bacilli</taxon>
        <taxon>Bacillales</taxon>
        <taxon>Bacillaceae</taxon>
        <taxon>Gracilibacillus</taxon>
    </lineage>
</organism>
<name>A0ABY4GPC5_9BACI</name>
<protein>
    <submittedName>
        <fullName evidence="1">dUTP diphosphatase</fullName>
    </submittedName>
</protein>
<dbReference type="InterPro" id="IPR016947">
    <property type="entry name" value="UCP030140"/>
</dbReference>